<keyword evidence="3" id="KW-1185">Reference proteome</keyword>
<feature type="region of interest" description="Disordered" evidence="1">
    <location>
        <begin position="167"/>
        <end position="192"/>
    </location>
</feature>
<reference evidence="2 3" key="1">
    <citation type="submission" date="2014-06" db="EMBL/GenBank/DDBJ databases">
        <authorList>
            <person name="Swart Estienne"/>
        </authorList>
    </citation>
    <scope>NUCLEOTIDE SEQUENCE [LARGE SCALE GENOMIC DNA]</scope>
    <source>
        <strain evidence="2 3">130c</strain>
    </source>
</reference>
<evidence type="ECO:0000313" key="3">
    <source>
        <dbReference type="Proteomes" id="UP000039865"/>
    </source>
</evidence>
<evidence type="ECO:0000256" key="1">
    <source>
        <dbReference type="SAM" id="MobiDB-lite"/>
    </source>
</evidence>
<protein>
    <submittedName>
        <fullName evidence="2">Uncharacterized protein</fullName>
    </submittedName>
</protein>
<accession>A0A078A9U0</accession>
<proteinExistence type="predicted"/>
<evidence type="ECO:0000313" key="2">
    <source>
        <dbReference type="EMBL" id="CDW79035.1"/>
    </source>
</evidence>
<gene>
    <name evidence="2" type="primary">Contig3220.g3444</name>
    <name evidence="2" type="ORF">STYLEM_8020</name>
</gene>
<organism evidence="2 3">
    <name type="scientific">Stylonychia lemnae</name>
    <name type="common">Ciliate</name>
    <dbReference type="NCBI Taxonomy" id="5949"/>
    <lineage>
        <taxon>Eukaryota</taxon>
        <taxon>Sar</taxon>
        <taxon>Alveolata</taxon>
        <taxon>Ciliophora</taxon>
        <taxon>Intramacronucleata</taxon>
        <taxon>Spirotrichea</taxon>
        <taxon>Stichotrichia</taxon>
        <taxon>Sporadotrichida</taxon>
        <taxon>Oxytrichidae</taxon>
        <taxon>Stylonychinae</taxon>
        <taxon>Stylonychia</taxon>
    </lineage>
</organism>
<dbReference type="Proteomes" id="UP000039865">
    <property type="component" value="Unassembled WGS sequence"/>
</dbReference>
<sequence>MEDTFFKLKMKNKDKSIGTPPPMSTEFSFNPMIKKSGVETKATENGTDDASTSLQFKSSIHKIINPRMQTLGGDQPNKENENFSAYRKNKLRFGKDTVHEIGYTSKTLTDWQESKTYQQDASPYILKDFNLAQDSESTKVTANFGFGGESSRRQQMQGLISTKRLLNRDSLGKHQSRSPLLHNSRLHQQQDLQEQKRSIEDYKFDDSRKQANSKKQRMQESLKDYQQFVSLIIVGVPHHNHKQFILKYLIDFGYIANFNKVHYMAFSDKSNWLALVVENDYEFLEILTKIDQKCIHSNNSIMITVQRIQTMQLMFICENENQQSHLRIYEQNDINQFLGYRVIKEADSQQNISKLREIREDEDENSSLMNSQLKSRRYSSINNLSVIKNREEQPEERQFWVYNNRWNICDKLKQIINRYFKIL</sequence>
<dbReference type="AlphaFoldDB" id="A0A078A9U0"/>
<dbReference type="EMBL" id="CCKQ01007630">
    <property type="protein sequence ID" value="CDW79035.1"/>
    <property type="molecule type" value="Genomic_DNA"/>
</dbReference>
<name>A0A078A9U0_STYLE</name>
<dbReference type="InParanoid" id="A0A078A9U0"/>